<dbReference type="Proteomes" id="UP000479756">
    <property type="component" value="Unassembled WGS sequence"/>
</dbReference>
<dbReference type="SMART" id="SM00065">
    <property type="entry name" value="GAF"/>
    <property type="match status" value="2"/>
</dbReference>
<evidence type="ECO:0000313" key="6">
    <source>
        <dbReference type="Proteomes" id="UP000479756"/>
    </source>
</evidence>
<evidence type="ECO:0000259" key="4">
    <source>
        <dbReference type="SMART" id="SM00065"/>
    </source>
</evidence>
<accession>A0A7C9PL97</accession>
<dbReference type="SUPFAM" id="SSF55781">
    <property type="entry name" value="GAF domain-like"/>
    <property type="match status" value="2"/>
</dbReference>
<dbReference type="InterPro" id="IPR011712">
    <property type="entry name" value="Sig_transdc_His_kin_sub3_dim/P"/>
</dbReference>
<dbReference type="AlphaFoldDB" id="A0A7C9PL97"/>
<keyword evidence="3" id="KW-0902">Two-component regulatory system</keyword>
<feature type="domain" description="GAF" evidence="4">
    <location>
        <begin position="221"/>
        <end position="365"/>
    </location>
</feature>
<dbReference type="InterPro" id="IPR003018">
    <property type="entry name" value="GAF"/>
</dbReference>
<dbReference type="Gene3D" id="3.30.450.40">
    <property type="match status" value="2"/>
</dbReference>
<dbReference type="InterPro" id="IPR036890">
    <property type="entry name" value="HATPase_C_sf"/>
</dbReference>
<keyword evidence="1" id="KW-0808">Transferase</keyword>
<dbReference type="Gene3D" id="1.20.5.1930">
    <property type="match status" value="1"/>
</dbReference>
<proteinExistence type="predicted"/>
<dbReference type="RefSeq" id="WP_163471744.1">
    <property type="nucleotide sequence ID" value="NZ_JAAGWZ010000001.1"/>
</dbReference>
<dbReference type="EMBL" id="JAAGWZ010000001">
    <property type="protein sequence ID" value="NEM90065.1"/>
    <property type="molecule type" value="Genomic_DNA"/>
</dbReference>
<dbReference type="GO" id="GO:0046983">
    <property type="term" value="F:protein dimerization activity"/>
    <property type="evidence" value="ECO:0007669"/>
    <property type="project" value="InterPro"/>
</dbReference>
<dbReference type="Pfam" id="PF07730">
    <property type="entry name" value="HisKA_3"/>
    <property type="match status" value="1"/>
</dbReference>
<comment type="caution">
    <text evidence="5">The sequence shown here is derived from an EMBL/GenBank/DDBJ whole genome shotgun (WGS) entry which is preliminary data.</text>
</comment>
<dbReference type="InterPro" id="IPR029016">
    <property type="entry name" value="GAF-like_dom_sf"/>
</dbReference>
<reference evidence="5 6" key="1">
    <citation type="journal article" date="2014" name="Int. J. Syst. Evol. Microbiol.">
        <title>Description of Galbitalea soli gen. nov., sp. nov., and Frondihabitans sucicola sp. nov.</title>
        <authorList>
            <person name="Kim S.J."/>
            <person name="Lim J.M."/>
            <person name="Ahn J.H."/>
            <person name="Weon H.Y."/>
            <person name="Hamada M."/>
            <person name="Suzuki K."/>
            <person name="Ahn T.Y."/>
            <person name="Kwon S.W."/>
        </authorList>
    </citation>
    <scope>NUCLEOTIDE SEQUENCE [LARGE SCALE GENOMIC DNA]</scope>
    <source>
        <strain evidence="5 6">NBRC 108727</strain>
    </source>
</reference>
<dbReference type="GO" id="GO:0000155">
    <property type="term" value="F:phosphorelay sensor kinase activity"/>
    <property type="evidence" value="ECO:0007669"/>
    <property type="project" value="InterPro"/>
</dbReference>
<keyword evidence="6" id="KW-1185">Reference proteome</keyword>
<protein>
    <submittedName>
        <fullName evidence="5">GAF domain-containing protein</fullName>
    </submittedName>
</protein>
<keyword evidence="2" id="KW-0418">Kinase</keyword>
<evidence type="ECO:0000256" key="1">
    <source>
        <dbReference type="ARBA" id="ARBA00022679"/>
    </source>
</evidence>
<dbReference type="InterPro" id="IPR050482">
    <property type="entry name" value="Sensor_HK_TwoCompSys"/>
</dbReference>
<dbReference type="GO" id="GO:0016020">
    <property type="term" value="C:membrane"/>
    <property type="evidence" value="ECO:0007669"/>
    <property type="project" value="InterPro"/>
</dbReference>
<dbReference type="Gene3D" id="3.30.565.10">
    <property type="entry name" value="Histidine kinase-like ATPase, C-terminal domain"/>
    <property type="match status" value="1"/>
</dbReference>
<dbReference type="SUPFAM" id="SSF55874">
    <property type="entry name" value="ATPase domain of HSP90 chaperone/DNA topoisomerase II/histidine kinase"/>
    <property type="match status" value="1"/>
</dbReference>
<name>A0A7C9PL97_9MICO</name>
<dbReference type="Pfam" id="PF13185">
    <property type="entry name" value="GAF_2"/>
    <property type="match status" value="1"/>
</dbReference>
<evidence type="ECO:0000313" key="5">
    <source>
        <dbReference type="EMBL" id="NEM90065.1"/>
    </source>
</evidence>
<feature type="domain" description="GAF" evidence="4">
    <location>
        <begin position="55"/>
        <end position="201"/>
    </location>
</feature>
<dbReference type="Pfam" id="PF01590">
    <property type="entry name" value="GAF"/>
    <property type="match status" value="1"/>
</dbReference>
<dbReference type="PANTHER" id="PTHR24421">
    <property type="entry name" value="NITRATE/NITRITE SENSOR PROTEIN NARX-RELATED"/>
    <property type="match status" value="1"/>
</dbReference>
<dbReference type="PANTHER" id="PTHR24421:SF56">
    <property type="entry name" value="OXYGEN SENSOR HISTIDINE KINASE RESPONSE REGULATOR DOST"/>
    <property type="match status" value="1"/>
</dbReference>
<evidence type="ECO:0000256" key="3">
    <source>
        <dbReference type="ARBA" id="ARBA00023012"/>
    </source>
</evidence>
<sequence>MTPSDASSLSFPDPPRAELDRALGDLVTIAEQVLTTQGRLRALLRANEAVVQQLDLPVVLRTIVEAAVELVDAKFGALGVIDSQGGLEQFIHVGLSAEEAAPIGHLPQGHGILGAVIDDPRPIRLAHLTRDPRSVGFPAEHPAMQSFLGVPITVREEVYGNLYLTDSARGEFSDADEELVTALAATAGFAIDNARLFAETKRRQAWSAASAEVTEALLAADESNALEIVATRTLALAGADLVLVVETAAEPGRLRVTIARGAGEKHFEGTTFAAADSVSESVMVARQPRLLHETDSPPTLGEHAAEYGPMMALPLMARGGALGALLVVRSAGGPRFSRADLELAADFAEQASVAMELAQARADRQRMMLLEDRGRIARDLHDHVIQQLFATGMELQSTLGTLPIGPAMERVDRSITNIDAAISQIRTAIFALSSEQNQRGDTVRHRIIDVVNEIADAFPRPPHLDFSGAIDSAIDDAVADDLLAVIRESLTNAARHSHPTVVSVSVSVDAGMVMVRVTNDGAPEEVSGRRSGIANLAARAEQRGGSFDFEIDGGVATASWVAHYRSESSEVRV</sequence>
<gene>
    <name evidence="5" type="ORF">G3T37_01690</name>
</gene>
<evidence type="ECO:0000256" key="2">
    <source>
        <dbReference type="ARBA" id="ARBA00022777"/>
    </source>
</evidence>
<organism evidence="5 6">
    <name type="scientific">Galbitalea soli</name>
    <dbReference type="NCBI Taxonomy" id="1268042"/>
    <lineage>
        <taxon>Bacteria</taxon>
        <taxon>Bacillati</taxon>
        <taxon>Actinomycetota</taxon>
        <taxon>Actinomycetes</taxon>
        <taxon>Micrococcales</taxon>
        <taxon>Microbacteriaceae</taxon>
        <taxon>Galbitalea</taxon>
    </lineage>
</organism>